<feature type="binding site" evidence="8">
    <location>
        <position position="36"/>
    </location>
    <ligand>
        <name>ATP</name>
        <dbReference type="ChEBI" id="CHEBI:30616"/>
    </ligand>
</feature>
<keyword evidence="6 8" id="KW-0067">ATP-binding</keyword>
<dbReference type="InterPro" id="IPR011009">
    <property type="entry name" value="Kinase-like_dom_sf"/>
</dbReference>
<dbReference type="KEGG" id="scor:J3U87_32685"/>
<keyword evidence="5 12" id="KW-0418">Kinase</keyword>
<feature type="region of interest" description="Disordered" evidence="10">
    <location>
        <begin position="540"/>
        <end position="560"/>
    </location>
</feature>
<dbReference type="PANTHER" id="PTHR43289:SF6">
    <property type="entry name" value="SERINE_THREONINE-PROTEIN KINASE NEKL-3"/>
    <property type="match status" value="1"/>
</dbReference>
<evidence type="ECO:0000313" key="13">
    <source>
        <dbReference type="Proteomes" id="UP000663929"/>
    </source>
</evidence>
<keyword evidence="9" id="KW-0175">Coiled coil</keyword>
<feature type="repeat" description="TPR" evidence="7">
    <location>
        <begin position="343"/>
        <end position="376"/>
    </location>
</feature>
<evidence type="ECO:0000256" key="5">
    <source>
        <dbReference type="ARBA" id="ARBA00022777"/>
    </source>
</evidence>
<reference evidence="12" key="1">
    <citation type="submission" date="2021-03" db="EMBL/GenBank/DDBJ databases">
        <title>Acanthopleuribacteraceae sp. M133.</title>
        <authorList>
            <person name="Wang G."/>
        </authorList>
    </citation>
    <scope>NUCLEOTIDE SEQUENCE</scope>
    <source>
        <strain evidence="12">M133</strain>
    </source>
</reference>
<feature type="region of interest" description="Disordered" evidence="10">
    <location>
        <begin position="436"/>
        <end position="520"/>
    </location>
</feature>
<evidence type="ECO:0000256" key="6">
    <source>
        <dbReference type="ARBA" id="ARBA00022840"/>
    </source>
</evidence>
<dbReference type="PROSITE" id="PS50005">
    <property type="entry name" value="TPR"/>
    <property type="match status" value="2"/>
</dbReference>
<evidence type="ECO:0000256" key="7">
    <source>
        <dbReference type="PROSITE-ProRule" id="PRU00339"/>
    </source>
</evidence>
<sequence length="875" mass="97562">MNQIGKYRIIKELGKGGMGTVYQAEDTVIGRTVALKIIKDEVSDDAELKERFFREAKWAGGLSHPNITVVYDVGEYKGKPYIVLEYLTGFDLKTMIQREEPLTLLQKIDIALEMLEGLSFAHERDITHRDIKPDNIRIVEGNHVKIMDFGIARPASSDLTETGMVMGTPAYMSPEQITGKKLDPRSDVFSFGVVFYELLCYKKPFTGDSTTTLAYQILLYNPHKLDLPEGDREFTDQLQAIINNCLKKNVSERYQSCRDIINALHDVRALMVSNRITDKMYLEDLKGRSVQTVVARGRELADSHRFDKARQVYEYALELDPSHQQAREELDSLDAKSAVHEEVREMLLEADSFFARNDFEKALDIYQQVLEKEPHNQDAQRNLEALQTKLAALTSRVSSTQTNMTSTGSLVAKVLVGGGVLVGAAVGLFFMLNKDESSPEAGSKPPIQDTSSNASQDIPPAPGPQTQPPSGNPEDTADEGAGNEPPSQNAANPPGRDAATPESTAANSATPTQDSPTPVEDPAVAKLRRELDDLIARVESQKKRARSIEGASRTESFANGLEAENQGLKRAAGQDPSDFRAAKDMLTNALNHYRQAGRAADANRRKASQEVDSLSDRVAAAKAEVIGDASQRDRLRAWRDAMALEQRGLDAAVRGEYDRAKTALSGALTKYAEAATEMELLLKQQADDARLAMNQAREMTRPEQRGLDTFKRAMARARAAAEAEQALDYSTATGAYREASILFQQAATTAIEPAVDSAPPSQPVATNDEDRDNQHIDRFIDTYRDLFVSRDVGALVKHMNFSKQERDNWSAFFQSAEKIELEILDRKVDLNGNEADVKLQLRLIYFNKSSRKQERREFPFNYTLKKNNDQWRRVR</sequence>
<dbReference type="CDD" id="cd14014">
    <property type="entry name" value="STKc_PknB_like"/>
    <property type="match status" value="1"/>
</dbReference>
<dbReference type="InterPro" id="IPR019734">
    <property type="entry name" value="TPR_rpt"/>
</dbReference>
<protein>
    <recommendedName>
        <fullName evidence="1">non-specific serine/threonine protein kinase</fullName>
        <ecNumber evidence="1">2.7.11.1</ecNumber>
    </recommendedName>
</protein>
<evidence type="ECO:0000256" key="10">
    <source>
        <dbReference type="SAM" id="MobiDB-lite"/>
    </source>
</evidence>
<dbReference type="Proteomes" id="UP000663929">
    <property type="component" value="Chromosome"/>
</dbReference>
<keyword evidence="2" id="KW-0723">Serine/threonine-protein kinase</keyword>
<keyword evidence="7" id="KW-0802">TPR repeat</keyword>
<evidence type="ECO:0000259" key="11">
    <source>
        <dbReference type="PROSITE" id="PS50011"/>
    </source>
</evidence>
<evidence type="ECO:0000313" key="12">
    <source>
        <dbReference type="EMBL" id="QTD50367.1"/>
    </source>
</evidence>
<dbReference type="PROSITE" id="PS50011">
    <property type="entry name" value="PROTEIN_KINASE_DOM"/>
    <property type="match status" value="1"/>
</dbReference>
<dbReference type="InterPro" id="IPR017441">
    <property type="entry name" value="Protein_kinase_ATP_BS"/>
</dbReference>
<evidence type="ECO:0000256" key="3">
    <source>
        <dbReference type="ARBA" id="ARBA00022679"/>
    </source>
</evidence>
<keyword evidence="13" id="KW-1185">Reference proteome</keyword>
<keyword evidence="3" id="KW-0808">Transferase</keyword>
<organism evidence="12 13">
    <name type="scientific">Sulfidibacter corallicola</name>
    <dbReference type="NCBI Taxonomy" id="2818388"/>
    <lineage>
        <taxon>Bacteria</taxon>
        <taxon>Pseudomonadati</taxon>
        <taxon>Acidobacteriota</taxon>
        <taxon>Holophagae</taxon>
        <taxon>Acanthopleuribacterales</taxon>
        <taxon>Acanthopleuribacteraceae</taxon>
        <taxon>Sulfidibacter</taxon>
    </lineage>
</organism>
<dbReference type="SUPFAM" id="SSF56112">
    <property type="entry name" value="Protein kinase-like (PK-like)"/>
    <property type="match status" value="1"/>
</dbReference>
<evidence type="ECO:0000256" key="4">
    <source>
        <dbReference type="ARBA" id="ARBA00022741"/>
    </source>
</evidence>
<evidence type="ECO:0000256" key="8">
    <source>
        <dbReference type="PROSITE-ProRule" id="PRU10141"/>
    </source>
</evidence>
<dbReference type="SUPFAM" id="SSF48452">
    <property type="entry name" value="TPR-like"/>
    <property type="match status" value="1"/>
</dbReference>
<dbReference type="Gene3D" id="1.10.510.10">
    <property type="entry name" value="Transferase(Phosphotransferase) domain 1"/>
    <property type="match status" value="1"/>
</dbReference>
<dbReference type="GO" id="GO:0004674">
    <property type="term" value="F:protein serine/threonine kinase activity"/>
    <property type="evidence" value="ECO:0007669"/>
    <property type="project" value="UniProtKB-KW"/>
</dbReference>
<keyword evidence="4 8" id="KW-0547">Nucleotide-binding</keyword>
<gene>
    <name evidence="12" type="ORF">J3U87_32685</name>
</gene>
<dbReference type="FunFam" id="1.10.510.10:FF:000021">
    <property type="entry name" value="Serine/threonine protein kinase"/>
    <property type="match status" value="1"/>
</dbReference>
<feature type="domain" description="Protein kinase" evidence="11">
    <location>
        <begin position="7"/>
        <end position="268"/>
    </location>
</feature>
<dbReference type="SMART" id="SM00220">
    <property type="entry name" value="S_TKc"/>
    <property type="match status" value="1"/>
</dbReference>
<dbReference type="SMART" id="SM00028">
    <property type="entry name" value="TPR"/>
    <property type="match status" value="3"/>
</dbReference>
<dbReference type="Gene3D" id="1.25.40.10">
    <property type="entry name" value="Tetratricopeptide repeat domain"/>
    <property type="match status" value="1"/>
</dbReference>
<feature type="compositionally biased region" description="Polar residues" evidence="10">
    <location>
        <begin position="501"/>
        <end position="516"/>
    </location>
</feature>
<dbReference type="PROSITE" id="PS00107">
    <property type="entry name" value="PROTEIN_KINASE_ATP"/>
    <property type="match status" value="1"/>
</dbReference>
<evidence type="ECO:0000256" key="1">
    <source>
        <dbReference type="ARBA" id="ARBA00012513"/>
    </source>
</evidence>
<dbReference type="EC" id="2.7.11.1" evidence="1"/>
<dbReference type="Pfam" id="PF00069">
    <property type="entry name" value="Pkinase"/>
    <property type="match status" value="1"/>
</dbReference>
<proteinExistence type="predicted"/>
<dbReference type="RefSeq" id="WP_237380004.1">
    <property type="nucleotide sequence ID" value="NZ_CP071793.1"/>
</dbReference>
<dbReference type="PANTHER" id="PTHR43289">
    <property type="entry name" value="MITOGEN-ACTIVATED PROTEIN KINASE KINASE KINASE 20-RELATED"/>
    <property type="match status" value="1"/>
</dbReference>
<dbReference type="AlphaFoldDB" id="A0A8A4TLM2"/>
<accession>A0A8A4TLM2</accession>
<name>A0A8A4TLM2_SULCO</name>
<feature type="coiled-coil region" evidence="9">
    <location>
        <begin position="376"/>
        <end position="403"/>
    </location>
</feature>
<dbReference type="InterPro" id="IPR000719">
    <property type="entry name" value="Prot_kinase_dom"/>
</dbReference>
<dbReference type="Gene3D" id="3.30.200.20">
    <property type="entry name" value="Phosphorylase Kinase, domain 1"/>
    <property type="match status" value="1"/>
</dbReference>
<feature type="compositionally biased region" description="Pro residues" evidence="10">
    <location>
        <begin position="459"/>
        <end position="471"/>
    </location>
</feature>
<dbReference type="GO" id="GO:0005524">
    <property type="term" value="F:ATP binding"/>
    <property type="evidence" value="ECO:0007669"/>
    <property type="project" value="UniProtKB-UniRule"/>
</dbReference>
<evidence type="ECO:0000256" key="2">
    <source>
        <dbReference type="ARBA" id="ARBA00022527"/>
    </source>
</evidence>
<dbReference type="InterPro" id="IPR011990">
    <property type="entry name" value="TPR-like_helical_dom_sf"/>
</dbReference>
<feature type="repeat" description="TPR" evidence="7">
    <location>
        <begin position="290"/>
        <end position="323"/>
    </location>
</feature>
<dbReference type="EMBL" id="CP071793">
    <property type="protein sequence ID" value="QTD50367.1"/>
    <property type="molecule type" value="Genomic_DNA"/>
</dbReference>
<evidence type="ECO:0000256" key="9">
    <source>
        <dbReference type="SAM" id="Coils"/>
    </source>
</evidence>